<proteinExistence type="predicted"/>
<dbReference type="EMBL" id="CP129968">
    <property type="protein sequence ID" value="WNB16788.1"/>
    <property type="molecule type" value="Genomic_DNA"/>
</dbReference>
<dbReference type="KEGG" id="marp:QYS47_31780"/>
<protein>
    <submittedName>
        <fullName evidence="1">Uncharacterized protein</fullName>
    </submittedName>
</protein>
<accession>A0AA51X4R9</accession>
<gene>
    <name evidence="1" type="ORF">QYS47_31780</name>
</gene>
<dbReference type="Proteomes" id="UP001232019">
    <property type="component" value="Chromosome"/>
</dbReference>
<organism evidence="1">
    <name type="scientific">Marivirga arenosa</name>
    <dbReference type="NCBI Taxonomy" id="3059076"/>
    <lineage>
        <taxon>Bacteria</taxon>
        <taxon>Pseudomonadati</taxon>
        <taxon>Bacteroidota</taxon>
        <taxon>Cytophagia</taxon>
        <taxon>Cytophagales</taxon>
        <taxon>Marivirgaceae</taxon>
        <taxon>Marivirga</taxon>
    </lineage>
</organism>
<evidence type="ECO:0000313" key="1">
    <source>
        <dbReference type="EMBL" id="WNB16788.1"/>
    </source>
</evidence>
<sequence length="288" mass="33327">MKYLFILFITGFNLSCYSQNQKDILTEFDYFPDQRIEVSNQEYRKGTTILKNTYEQIKNDSGKMVYADHLNLATAFIKLKEPKEIVLNQWYLAQQEDLESTAEIFPMIYSSSESVAGYLSESEYDSLLKKFAKVLSNKEDVKIDPTEYASDNNFNIELVKLMAYLEEKDQEFRMSDMDKQQLIDAENIKIIDSLYKVHGKYIGNSFVGDQYQHSMWAVIQHSDLEHQEKYLPVVQKGVSNGELPATPLKMLIDRVYKKKHGYQIFGSQSGGELADDATIEKVKQEYGL</sequence>
<dbReference type="RefSeq" id="WP_322345633.1">
    <property type="nucleotide sequence ID" value="NZ_CP129968.2"/>
</dbReference>
<dbReference type="AlphaFoldDB" id="A0AA51X4R9"/>
<name>A0AA51X4R9_9BACT</name>
<reference evidence="1" key="1">
    <citation type="submission" date="2023-08" db="EMBL/GenBank/DDBJ databases">
        <title>Comparative genomics and taxonomic characterization of three novel marine species of genus Marivirga.</title>
        <authorList>
            <person name="Muhammad N."/>
            <person name="Kim S.-G."/>
        </authorList>
    </citation>
    <scope>NUCLEOTIDE SEQUENCE</scope>
    <source>
        <strain evidence="1">BKB1-2</strain>
    </source>
</reference>